<keyword evidence="3" id="KW-1185">Reference proteome</keyword>
<dbReference type="SMART" id="SM00595">
    <property type="entry name" value="MADF"/>
    <property type="match status" value="1"/>
</dbReference>
<dbReference type="PROSITE" id="PS51029">
    <property type="entry name" value="MADF"/>
    <property type="match status" value="1"/>
</dbReference>
<evidence type="ECO:0000313" key="3">
    <source>
        <dbReference type="Proteomes" id="UP001566132"/>
    </source>
</evidence>
<accession>A0ABD1FAT4</accession>
<comment type="caution">
    <text evidence="2">The sequence shown here is derived from an EMBL/GenBank/DDBJ whole genome shotgun (WGS) entry which is preliminary data.</text>
</comment>
<reference evidence="2 3" key="1">
    <citation type="submission" date="2024-05" db="EMBL/GenBank/DDBJ databases">
        <title>Genetic variation in Jamaican populations of the coffee berry borer (Hypothenemus hampei).</title>
        <authorList>
            <person name="Errbii M."/>
            <person name="Myrie A."/>
        </authorList>
    </citation>
    <scope>NUCLEOTIDE SEQUENCE [LARGE SCALE GENOMIC DNA]</scope>
    <source>
        <strain evidence="2">JA-Hopewell-2020-01-JO</strain>
        <tissue evidence="2">Whole body</tissue>
    </source>
</reference>
<dbReference type="Pfam" id="PF10545">
    <property type="entry name" value="MADF_DNA_bdg"/>
    <property type="match status" value="1"/>
</dbReference>
<feature type="domain" description="MADF" evidence="1">
    <location>
        <begin position="10"/>
        <end position="108"/>
    </location>
</feature>
<evidence type="ECO:0000259" key="1">
    <source>
        <dbReference type="PROSITE" id="PS51029"/>
    </source>
</evidence>
<proteinExistence type="predicted"/>
<gene>
    <name evidence="2" type="ORF">ABEB36_000289</name>
</gene>
<dbReference type="Proteomes" id="UP001566132">
    <property type="component" value="Unassembled WGS sequence"/>
</dbReference>
<dbReference type="AlphaFoldDB" id="A0ABD1FAT4"/>
<dbReference type="PANTHER" id="PTHR21505">
    <property type="entry name" value="MADF DOMAIN-CONTAINING PROTEIN-RELATED"/>
    <property type="match status" value="1"/>
</dbReference>
<organism evidence="2 3">
    <name type="scientific">Hypothenemus hampei</name>
    <name type="common">Coffee berry borer</name>
    <dbReference type="NCBI Taxonomy" id="57062"/>
    <lineage>
        <taxon>Eukaryota</taxon>
        <taxon>Metazoa</taxon>
        <taxon>Ecdysozoa</taxon>
        <taxon>Arthropoda</taxon>
        <taxon>Hexapoda</taxon>
        <taxon>Insecta</taxon>
        <taxon>Pterygota</taxon>
        <taxon>Neoptera</taxon>
        <taxon>Endopterygota</taxon>
        <taxon>Coleoptera</taxon>
        <taxon>Polyphaga</taxon>
        <taxon>Cucujiformia</taxon>
        <taxon>Curculionidae</taxon>
        <taxon>Scolytinae</taxon>
        <taxon>Hypothenemus</taxon>
    </lineage>
</organism>
<dbReference type="EMBL" id="JBDJPC010000001">
    <property type="protein sequence ID" value="KAL1516370.1"/>
    <property type="molecule type" value="Genomic_DNA"/>
</dbReference>
<sequence>MSWTNEQIVVLIESYKKHQCLYEVKNKNYHNKHIRNLALQEILQNVKKIRSHTSYAEIQKKFQGLRSTYAIERRTVLQSLRSGIGEDEVYKPGLWYYPKMDFLHDHMNIRKGISNFNVEPPTEGESNKTINLETLDDHVTEVINLKRIKLVQLKKMFNSIFDSQFSL</sequence>
<evidence type="ECO:0000313" key="2">
    <source>
        <dbReference type="EMBL" id="KAL1516370.1"/>
    </source>
</evidence>
<dbReference type="InterPro" id="IPR006578">
    <property type="entry name" value="MADF-dom"/>
</dbReference>
<protein>
    <recommendedName>
        <fullName evidence="1">MADF domain-containing protein</fullName>
    </recommendedName>
</protein>
<dbReference type="PANTHER" id="PTHR21505:SF12">
    <property type="entry name" value="MADF DOMAIN-CONTAINING PROTEIN-RELATED"/>
    <property type="match status" value="1"/>
</dbReference>
<name>A0ABD1FAT4_HYPHA</name>